<gene>
    <name evidence="2" type="ORF">F511_20644</name>
</gene>
<sequence>MGRASPAEKVLSIIPVVQNPEPISVVPAVTPHAQRHRALKRKLVLQDGSEDESVENILNRHSNLESGMPATTIDLQILDILSEAHLLALTNLVEQMTKHQLKWTRPSSSNLLERNDVQRGGILSRFRSSVQYWVRRMFLIDGSWTVIEGTNRWIREYSATTSSERHSYLKSQLWIHLPRSAFLLSLFRIWIHDRLSPGLLEGDIVAVGTVVDIEAEQTGFFGVFRRGLDAHLISSSSSSSRSENLNPSSHSSSTDSPMHFTTDDIPEISSSAKVLPVEETTVVTPQISLPTAISSTDNTEAFAQLRATVYQISLEQVQTRFHIEELKVALSKKISNLETAFLTASDNQDRVVLVQNNVLRKEIQVQKAALSKELDDIQIIAYMNRGLDDKKWEDRIIRGPQPPDDRNRPGPGDSGRGRGSSSETSRKRGSGYRGGGSTSSRGFRYWLGGS</sequence>
<evidence type="ECO:0000256" key="1">
    <source>
        <dbReference type="SAM" id="MobiDB-lite"/>
    </source>
</evidence>
<evidence type="ECO:0000313" key="3">
    <source>
        <dbReference type="Proteomes" id="UP000250235"/>
    </source>
</evidence>
<dbReference type="Proteomes" id="UP000250235">
    <property type="component" value="Unassembled WGS sequence"/>
</dbReference>
<evidence type="ECO:0000313" key="2">
    <source>
        <dbReference type="EMBL" id="KZV52450.1"/>
    </source>
</evidence>
<protein>
    <submittedName>
        <fullName evidence="2">Uncharacterized protein</fullName>
    </submittedName>
</protein>
<accession>A0A2Z7D020</accession>
<proteinExistence type="predicted"/>
<feature type="region of interest" description="Disordered" evidence="1">
    <location>
        <begin position="393"/>
        <end position="450"/>
    </location>
</feature>
<name>A0A2Z7D020_9LAMI</name>
<organism evidence="2 3">
    <name type="scientific">Dorcoceras hygrometricum</name>
    <dbReference type="NCBI Taxonomy" id="472368"/>
    <lineage>
        <taxon>Eukaryota</taxon>
        <taxon>Viridiplantae</taxon>
        <taxon>Streptophyta</taxon>
        <taxon>Embryophyta</taxon>
        <taxon>Tracheophyta</taxon>
        <taxon>Spermatophyta</taxon>
        <taxon>Magnoliopsida</taxon>
        <taxon>eudicotyledons</taxon>
        <taxon>Gunneridae</taxon>
        <taxon>Pentapetalae</taxon>
        <taxon>asterids</taxon>
        <taxon>lamiids</taxon>
        <taxon>Lamiales</taxon>
        <taxon>Gesneriaceae</taxon>
        <taxon>Didymocarpoideae</taxon>
        <taxon>Trichosporeae</taxon>
        <taxon>Loxocarpinae</taxon>
        <taxon>Dorcoceras</taxon>
    </lineage>
</organism>
<dbReference type="EMBL" id="KQ991059">
    <property type="protein sequence ID" value="KZV52450.1"/>
    <property type="molecule type" value="Genomic_DNA"/>
</dbReference>
<reference evidence="2 3" key="1">
    <citation type="journal article" date="2015" name="Proc. Natl. Acad. Sci. U.S.A.">
        <title>The resurrection genome of Boea hygrometrica: A blueprint for survival of dehydration.</title>
        <authorList>
            <person name="Xiao L."/>
            <person name="Yang G."/>
            <person name="Zhang L."/>
            <person name="Yang X."/>
            <person name="Zhao S."/>
            <person name="Ji Z."/>
            <person name="Zhou Q."/>
            <person name="Hu M."/>
            <person name="Wang Y."/>
            <person name="Chen M."/>
            <person name="Xu Y."/>
            <person name="Jin H."/>
            <person name="Xiao X."/>
            <person name="Hu G."/>
            <person name="Bao F."/>
            <person name="Hu Y."/>
            <person name="Wan P."/>
            <person name="Li L."/>
            <person name="Deng X."/>
            <person name="Kuang T."/>
            <person name="Xiang C."/>
            <person name="Zhu J.K."/>
            <person name="Oliver M.J."/>
            <person name="He Y."/>
        </authorList>
    </citation>
    <scope>NUCLEOTIDE SEQUENCE [LARGE SCALE GENOMIC DNA]</scope>
    <source>
        <strain evidence="3">cv. XS01</strain>
    </source>
</reference>
<feature type="compositionally biased region" description="Basic and acidic residues" evidence="1">
    <location>
        <begin position="393"/>
        <end position="408"/>
    </location>
</feature>
<keyword evidence="3" id="KW-1185">Reference proteome</keyword>
<feature type="compositionally biased region" description="Low complexity" evidence="1">
    <location>
        <begin position="235"/>
        <end position="256"/>
    </location>
</feature>
<feature type="region of interest" description="Disordered" evidence="1">
    <location>
        <begin position="235"/>
        <end position="262"/>
    </location>
</feature>
<dbReference type="AlphaFoldDB" id="A0A2Z7D020"/>